<dbReference type="EMBL" id="VSRR010001758">
    <property type="protein sequence ID" value="MPC27493.1"/>
    <property type="molecule type" value="Genomic_DNA"/>
</dbReference>
<gene>
    <name evidence="1" type="ORF">E2C01_020663</name>
</gene>
<reference evidence="1 2" key="1">
    <citation type="submission" date="2019-05" db="EMBL/GenBank/DDBJ databases">
        <title>Another draft genome of Portunus trituberculatus and its Hox gene families provides insights of decapod evolution.</title>
        <authorList>
            <person name="Jeong J.-H."/>
            <person name="Song I."/>
            <person name="Kim S."/>
            <person name="Choi T."/>
            <person name="Kim D."/>
            <person name="Ryu S."/>
            <person name="Kim W."/>
        </authorList>
    </citation>
    <scope>NUCLEOTIDE SEQUENCE [LARGE SCALE GENOMIC DNA]</scope>
    <source>
        <tissue evidence="1">Muscle</tissue>
    </source>
</reference>
<proteinExistence type="predicted"/>
<protein>
    <submittedName>
        <fullName evidence="1">Uncharacterized protein</fullName>
    </submittedName>
</protein>
<evidence type="ECO:0000313" key="2">
    <source>
        <dbReference type="Proteomes" id="UP000324222"/>
    </source>
</evidence>
<keyword evidence="2" id="KW-1185">Reference proteome</keyword>
<name>A0A5B7E2P4_PORTR</name>
<accession>A0A5B7E2P4</accession>
<organism evidence="1 2">
    <name type="scientific">Portunus trituberculatus</name>
    <name type="common">Swimming crab</name>
    <name type="synonym">Neptunus trituberculatus</name>
    <dbReference type="NCBI Taxonomy" id="210409"/>
    <lineage>
        <taxon>Eukaryota</taxon>
        <taxon>Metazoa</taxon>
        <taxon>Ecdysozoa</taxon>
        <taxon>Arthropoda</taxon>
        <taxon>Crustacea</taxon>
        <taxon>Multicrustacea</taxon>
        <taxon>Malacostraca</taxon>
        <taxon>Eumalacostraca</taxon>
        <taxon>Eucarida</taxon>
        <taxon>Decapoda</taxon>
        <taxon>Pleocyemata</taxon>
        <taxon>Brachyura</taxon>
        <taxon>Eubrachyura</taxon>
        <taxon>Portunoidea</taxon>
        <taxon>Portunidae</taxon>
        <taxon>Portuninae</taxon>
        <taxon>Portunus</taxon>
    </lineage>
</organism>
<sequence>MGLIAAVLEGMEVSTCGRHFSTSSRSPMLQGVYSVCLSQYTVYLLGEAYRAGEQGRV</sequence>
<dbReference type="AlphaFoldDB" id="A0A5B7E2P4"/>
<dbReference type="Proteomes" id="UP000324222">
    <property type="component" value="Unassembled WGS sequence"/>
</dbReference>
<comment type="caution">
    <text evidence="1">The sequence shown here is derived from an EMBL/GenBank/DDBJ whole genome shotgun (WGS) entry which is preliminary data.</text>
</comment>
<evidence type="ECO:0000313" key="1">
    <source>
        <dbReference type="EMBL" id="MPC27493.1"/>
    </source>
</evidence>